<organism evidence="3 4">
    <name type="scientific">Paraburkholderia kirstenboschensis</name>
    <dbReference type="NCBI Taxonomy" id="1245436"/>
    <lineage>
        <taxon>Bacteria</taxon>
        <taxon>Pseudomonadati</taxon>
        <taxon>Pseudomonadota</taxon>
        <taxon>Betaproteobacteria</taxon>
        <taxon>Burkholderiales</taxon>
        <taxon>Burkholderiaceae</taxon>
        <taxon>Paraburkholderia</taxon>
    </lineage>
</organism>
<accession>A0ABZ0EKT6</accession>
<proteinExistence type="predicted"/>
<evidence type="ECO:0000256" key="1">
    <source>
        <dbReference type="SAM" id="MobiDB-lite"/>
    </source>
</evidence>
<feature type="compositionally biased region" description="Low complexity" evidence="1">
    <location>
        <begin position="37"/>
        <end position="48"/>
    </location>
</feature>
<feature type="region of interest" description="Disordered" evidence="1">
    <location>
        <begin position="1"/>
        <end position="61"/>
    </location>
</feature>
<evidence type="ECO:0000313" key="3">
    <source>
        <dbReference type="EMBL" id="WOD17234.1"/>
    </source>
</evidence>
<keyword evidence="2" id="KW-1133">Transmembrane helix</keyword>
<evidence type="ECO:0008006" key="5">
    <source>
        <dbReference type="Google" id="ProtNLM"/>
    </source>
</evidence>
<feature type="compositionally biased region" description="Polar residues" evidence="1">
    <location>
        <begin position="386"/>
        <end position="404"/>
    </location>
</feature>
<gene>
    <name evidence="3" type="ORF">RW095_15555</name>
</gene>
<feature type="transmembrane region" description="Helical" evidence="2">
    <location>
        <begin position="492"/>
        <end position="516"/>
    </location>
</feature>
<keyword evidence="2" id="KW-0472">Membrane</keyword>
<feature type="compositionally biased region" description="Low complexity" evidence="1">
    <location>
        <begin position="410"/>
        <end position="434"/>
    </location>
</feature>
<feature type="compositionally biased region" description="Polar residues" evidence="1">
    <location>
        <begin position="253"/>
        <end position="264"/>
    </location>
</feature>
<feature type="compositionally biased region" description="Polar residues" evidence="1">
    <location>
        <begin position="1"/>
        <end position="10"/>
    </location>
</feature>
<feature type="compositionally biased region" description="Low complexity" evidence="1">
    <location>
        <begin position="268"/>
        <end position="381"/>
    </location>
</feature>
<reference evidence="3 4" key="1">
    <citation type="submission" date="2023-10" db="EMBL/GenBank/DDBJ databases">
        <title>Surface-active antibiotics is a multifunctional adaptation for post-fire microbes.</title>
        <authorList>
            <person name="Liu M.D."/>
            <person name="Du Y."/>
            <person name="Koupaei S.K."/>
            <person name="Kim N.R."/>
            <person name="Zhang W."/>
            <person name="Traxler M.F."/>
        </authorList>
    </citation>
    <scope>NUCLEOTIDE SEQUENCE [LARGE SCALE GENOMIC DNA]</scope>
    <source>
        <strain evidence="3 4">F3</strain>
    </source>
</reference>
<sequence>MADSAVSTQSRPRRDASTKKRREATVSTETEKKLARAARSAQRLAQLSDVSRDDSTLDLFPDDPTRATLEAMNIDIRQGTLHGFELPDVVLAAVGALDTPTDSMSADAKAARRAPRAARADEPAGIDAQLSGLEIEPSTVAAPDAAHPVSAADRADQNEAVMSAREAASPLSPAMAAATVARSVTALRQAAERGVEMVDSAAGTQSGAGGESLQRSAPGRQMGAAVAGPADLAEESAASVHGGVDGLDATPASGRNANRSDQADGSTRETTATGASAREATSTTSTDSSSEETTGSTSTGASTSETTRSRTTGASTGETALGTATGASTRETTRSRTTGASTGETALGTATGASTRETTRSRTTGASTGETALGTATGAPTRETTRSPTTGSSALETTRNTATGASVRKTTQTAPETTPSAASAPSARTGAAFAAPWQEAQRAEAAAAAAQRAAPELDRARATAFADTVDALYGVIADQRLAATDHSRRMKWMLSIVVGALLMTVAIGITQTMLLMRLTRETTAQQHRIEQMMQSQQTAMASMLDTQMAMANAAVRPPPTAAPAPAAPQSQLAPVVPASANGQRAVLARHIHKSKTANSH</sequence>
<keyword evidence="4" id="KW-1185">Reference proteome</keyword>
<dbReference type="RefSeq" id="WP_317019797.1">
    <property type="nucleotide sequence ID" value="NZ_CP136512.1"/>
</dbReference>
<evidence type="ECO:0000313" key="4">
    <source>
        <dbReference type="Proteomes" id="UP001302652"/>
    </source>
</evidence>
<dbReference type="EMBL" id="CP136512">
    <property type="protein sequence ID" value="WOD17234.1"/>
    <property type="molecule type" value="Genomic_DNA"/>
</dbReference>
<dbReference type="Proteomes" id="UP001302652">
    <property type="component" value="Chromosome 2"/>
</dbReference>
<keyword evidence="2" id="KW-0812">Transmembrane</keyword>
<feature type="region of interest" description="Disordered" evidence="1">
    <location>
        <begin position="197"/>
        <end position="434"/>
    </location>
</feature>
<evidence type="ECO:0000256" key="2">
    <source>
        <dbReference type="SAM" id="Phobius"/>
    </source>
</evidence>
<protein>
    <recommendedName>
        <fullName evidence="5">Cell wall surface anchor family protein</fullName>
    </recommendedName>
</protein>
<name>A0ABZ0EKT6_9BURK</name>